<dbReference type="InterPro" id="IPR000953">
    <property type="entry name" value="Chromo/chromo_shadow_dom"/>
</dbReference>
<feature type="coiled-coil region" evidence="7">
    <location>
        <begin position="1"/>
        <end position="49"/>
    </location>
</feature>
<feature type="region of interest" description="Disordered" evidence="8">
    <location>
        <begin position="882"/>
        <end position="926"/>
    </location>
</feature>
<dbReference type="SUPFAM" id="SSF53098">
    <property type="entry name" value="Ribonuclease H-like"/>
    <property type="match status" value="1"/>
</dbReference>
<feature type="region of interest" description="Disordered" evidence="8">
    <location>
        <begin position="102"/>
        <end position="121"/>
    </location>
</feature>
<dbReference type="Pfam" id="PF24626">
    <property type="entry name" value="SH3_Tf2-1"/>
    <property type="match status" value="1"/>
</dbReference>
<dbReference type="Gene3D" id="3.30.420.10">
    <property type="entry name" value="Ribonuclease H-like superfamily/Ribonuclease H"/>
    <property type="match status" value="1"/>
</dbReference>
<dbReference type="SUPFAM" id="SSF50630">
    <property type="entry name" value="Acid proteases"/>
    <property type="match status" value="1"/>
</dbReference>
<dbReference type="InterPro" id="IPR023780">
    <property type="entry name" value="Chromo_domain"/>
</dbReference>
<feature type="compositionally biased region" description="Basic and acidic residues" evidence="8">
    <location>
        <begin position="429"/>
        <end position="441"/>
    </location>
</feature>
<dbReference type="InterPro" id="IPR001969">
    <property type="entry name" value="Aspartic_peptidase_AS"/>
</dbReference>
<dbReference type="InterPro" id="IPR036397">
    <property type="entry name" value="RNaseH_sf"/>
</dbReference>
<evidence type="ECO:0000256" key="9">
    <source>
        <dbReference type="SAM" id="Phobius"/>
    </source>
</evidence>
<feature type="compositionally biased region" description="Low complexity" evidence="8">
    <location>
        <begin position="304"/>
        <end position="323"/>
    </location>
</feature>
<dbReference type="InterPro" id="IPR016197">
    <property type="entry name" value="Chromo-like_dom_sf"/>
</dbReference>
<dbReference type="InterPro" id="IPR021109">
    <property type="entry name" value="Peptidase_aspartic_dom_sf"/>
</dbReference>
<proteinExistence type="predicted"/>
<feature type="coiled-coil region" evidence="7">
    <location>
        <begin position="1189"/>
        <end position="1237"/>
    </location>
</feature>
<dbReference type="PANTHER" id="PTHR37984">
    <property type="entry name" value="PROTEIN CBG26694"/>
    <property type="match status" value="1"/>
</dbReference>
<dbReference type="Pfam" id="PF13975">
    <property type="entry name" value="gag-asp_proteas"/>
    <property type="match status" value="1"/>
</dbReference>
<dbReference type="GO" id="GO:0004519">
    <property type="term" value="F:endonuclease activity"/>
    <property type="evidence" value="ECO:0007669"/>
    <property type="project" value="UniProtKB-KW"/>
</dbReference>
<keyword evidence="5" id="KW-0378">Hydrolase</keyword>
<dbReference type="Pfam" id="PF03732">
    <property type="entry name" value="Retrotrans_gag"/>
    <property type="match status" value="1"/>
</dbReference>
<reference evidence="12" key="1">
    <citation type="submission" date="2022-12" db="EMBL/GenBank/DDBJ databases">
        <title>Draft genome assemblies for two species of Escallonia (Escalloniales).</title>
        <authorList>
            <person name="Chanderbali A."/>
            <person name="Dervinis C."/>
            <person name="Anghel I."/>
            <person name="Soltis D."/>
            <person name="Soltis P."/>
            <person name="Zapata F."/>
        </authorList>
    </citation>
    <scope>NUCLEOTIDE SEQUENCE</scope>
    <source>
        <strain evidence="12">UCBG64.0493</strain>
        <tissue evidence="12">Leaf</tissue>
    </source>
</reference>
<dbReference type="Gene3D" id="2.40.70.10">
    <property type="entry name" value="Acid Proteases"/>
    <property type="match status" value="1"/>
</dbReference>
<dbReference type="CDD" id="cd00024">
    <property type="entry name" value="CD_CSD"/>
    <property type="match status" value="1"/>
</dbReference>
<keyword evidence="7" id="KW-0175">Coiled coil</keyword>
<dbReference type="PROSITE" id="PS00141">
    <property type="entry name" value="ASP_PROTEASE"/>
    <property type="match status" value="1"/>
</dbReference>
<evidence type="ECO:0000313" key="13">
    <source>
        <dbReference type="Proteomes" id="UP001188597"/>
    </source>
</evidence>
<keyword evidence="9" id="KW-0812">Transmembrane</keyword>
<dbReference type="InterPro" id="IPR050951">
    <property type="entry name" value="Retrovirus_Pol_polyprotein"/>
</dbReference>
<feature type="transmembrane region" description="Helical" evidence="9">
    <location>
        <begin position="1019"/>
        <end position="1041"/>
    </location>
</feature>
<dbReference type="CDD" id="cd00303">
    <property type="entry name" value="retropepsin_like"/>
    <property type="match status" value="1"/>
</dbReference>
<dbReference type="GO" id="GO:0003964">
    <property type="term" value="F:RNA-directed DNA polymerase activity"/>
    <property type="evidence" value="ECO:0007669"/>
    <property type="project" value="UniProtKB-KW"/>
</dbReference>
<evidence type="ECO:0000313" key="12">
    <source>
        <dbReference type="EMBL" id="KAK3010594.1"/>
    </source>
</evidence>
<dbReference type="Gene3D" id="2.40.50.40">
    <property type="match status" value="1"/>
</dbReference>
<evidence type="ECO:0000256" key="1">
    <source>
        <dbReference type="ARBA" id="ARBA00022679"/>
    </source>
</evidence>
<evidence type="ECO:0000256" key="4">
    <source>
        <dbReference type="ARBA" id="ARBA00022759"/>
    </source>
</evidence>
<accession>A0AA88VNV4</accession>
<dbReference type="PROSITE" id="PS50013">
    <property type="entry name" value="CHROMO_2"/>
    <property type="match status" value="1"/>
</dbReference>
<dbReference type="SUPFAM" id="SSF54160">
    <property type="entry name" value="Chromo domain-like"/>
    <property type="match status" value="1"/>
</dbReference>
<dbReference type="InterPro" id="IPR056924">
    <property type="entry name" value="SH3_Tf2-1"/>
</dbReference>
<dbReference type="GO" id="GO:0004190">
    <property type="term" value="F:aspartic-type endopeptidase activity"/>
    <property type="evidence" value="ECO:0007669"/>
    <property type="project" value="InterPro"/>
</dbReference>
<evidence type="ECO:0000259" key="10">
    <source>
        <dbReference type="PROSITE" id="PS50013"/>
    </source>
</evidence>
<dbReference type="EMBL" id="JAVXUP010001526">
    <property type="protein sequence ID" value="KAK3010594.1"/>
    <property type="molecule type" value="Genomic_DNA"/>
</dbReference>
<sequence>MANTKERIDALEAQIHDMIKSDQDAPGILKQFSLRLDALEVNLEATDNTRYAESMEWEGKFQELQDRVEHHARHSGGIDWESKFQELQDRVELLSRAVVNTPAGGAEHSSRPRVPEPKSYGGARDAKELENFLFDIEQYFRAIRVDSEATKVSMAAMYLVGDAKLWWRKKYAEIEDGSCVINTWEILKRELKSQFFPENTAFNARKALLECKHTGSVREYCQAFSALMLDISDMSAVDRLFFFMEGLKPWARTELNRRRVNNLNEAIIAAESLSDYNSEPQRPPQRGNPSRGIGGKKPGGPVPNQSWGSKSSWASNSSTQQKSGVGFKAKPDASTSGEVKKPPFRGCFLCQGPHVIANCPQRQMMNAFFDNIGQVQRGEQSGSRPRHPPTDEQTDTQDYEEEDAVGAFPQWCNAVTTQVGNPKKSSTGEAKDMPPKKKGDVPGKGLMYVDIKVNGKAIRAMVDTGATHNYISSTEVERLGLTLEKGCGRVKAINSAAQPVAGIARSVLIKIGPYEGRTNFSVVIMDDFKLILGLEFLRDTKTTVMPCTNSLVMLGNKPCVIPTISSRAGERSISALQWQELLAEFNFMLEYRTGSTNSVADALSRRAELDQVALMAMNAIVRADSRVAINIGKKIKKALTRDPVAQQLLKLIESGKSAFEIVNGQQPLLPHTVNVPNAGKSPRAISFSEEWRQNIDLAHSYLEKAARRMKKHADKNRRSQEFNVGDKVMVKLLQQDRKFLRGRDSRLLQKYEGPLTIVKKIGKMAYKVDPPHWWSRQLHPVFHVSMLKPFYEDTANPSRGQIKRQGLKPKAAGKRVAEAILNDRVIIASRKRHQEYLVKWQGQMDEENTWERASDLSAYADKIEAYHMQKLTRASTALVGENVTGCPLHPPSTAPPRPSSSAPPRPSNRRPCALTSSSSLAPMRPSSTAPARPIAVPAHAALALPCLAMLAFALLGLDLAYLPWPYLVVACSALLSVAFLALLALAMIALAYLALALVGLTILGLSCLFLAWPCHALTSLALLGSVLVLLSLGLASLWLSWPCFDVAYLAMPCLVMLAMAALALPCLASATLALLCLSLTYLTVACLAMLALALLGLALLSLAWPWPCLAMLHSAHVPSQQAPMPLRKFLKSRAHAPLKHSASVPNCSARAHQKPTVKIQRSRRTLLLNFGGDHPCKKILWDSLLRKTMANTKERIDALEAQIHDMFRSDHDAPGILKQFSLRLDALEVNLEATDNARYAESIEWDSKFQELQDRVENNTRHVKGIDWESKFQELQDRVELLSCAVVNTPAGGMEHSSRPRVPEPKSYGGARDAKELENFLFYVEQYFRAIKVDSKAMKVWMATIWEPRREFEWEKPEDMSLKRKDDVPGKGLMYVDIKVNGKAIKAMVKAINSAAQPVAGIPRSVLIKVGPYEGRTNFSVVTMDDFKLILGLEFLRDMKTTVMPYTNSLAMLGNKPCVIPTISPRAGERSISALQLKKGLKRDETTYLAMLRWDEIKELSGPLLGQVKMILNDFEDVMPNASDFALGGVLMQECHMVAYESRKLNEDKVERKKKAWLLQPFPGRFSVSLDFITGLPKVEDLGTILVVVDRFSKYASFIATPKYCSAEDTAQLFFKYVVKYWGMPQDIVSDRDSRFTGNIWIKLFKLFRSQLSMNSSYHPELDGQTERFNSILEEYLCHFVSATQKNWVKLLDVAQLCFNSHKSSSTGKSAFEIVNGQQPLLPHTVNVPNTGKSPRAISFGEEWRQNIDLANSYLDKAARRMKKHADKNRRSLEFNMGDKVMVKLLPQDRKFLRGRDSHLL</sequence>
<feature type="transmembrane region" description="Helical" evidence="9">
    <location>
        <begin position="934"/>
        <end position="957"/>
    </location>
</feature>
<evidence type="ECO:0000256" key="3">
    <source>
        <dbReference type="ARBA" id="ARBA00022722"/>
    </source>
</evidence>
<keyword evidence="4" id="KW-0255">Endonuclease</keyword>
<keyword evidence="2" id="KW-0548">Nucleotidyltransferase</keyword>
<feature type="domain" description="Chromo" evidence="10">
    <location>
        <begin position="815"/>
        <end position="878"/>
    </location>
</feature>
<feature type="compositionally biased region" description="Polar residues" evidence="8">
    <location>
        <begin position="418"/>
        <end position="428"/>
    </location>
</feature>
<feature type="domain" description="Integrase catalytic" evidence="11">
    <location>
        <begin position="1559"/>
        <end position="1719"/>
    </location>
</feature>
<keyword evidence="6" id="KW-0695">RNA-directed DNA polymerase</keyword>
<feature type="compositionally biased region" description="Pro residues" evidence="8">
    <location>
        <begin position="888"/>
        <end position="906"/>
    </location>
</feature>
<feature type="region of interest" description="Disordered" evidence="8">
    <location>
        <begin position="418"/>
        <end position="441"/>
    </location>
</feature>
<evidence type="ECO:0000256" key="8">
    <source>
        <dbReference type="SAM" id="MobiDB-lite"/>
    </source>
</evidence>
<dbReference type="PANTHER" id="PTHR37984:SF5">
    <property type="entry name" value="PROTEIN NYNRIN-LIKE"/>
    <property type="match status" value="1"/>
</dbReference>
<comment type="caution">
    <text evidence="12">The sequence shown here is derived from an EMBL/GenBank/DDBJ whole genome shotgun (WGS) entry which is preliminary data.</text>
</comment>
<feature type="region of interest" description="Disordered" evidence="8">
    <location>
        <begin position="375"/>
        <end position="398"/>
    </location>
</feature>
<feature type="compositionally biased region" description="Low complexity" evidence="8">
    <location>
        <begin position="916"/>
        <end position="926"/>
    </location>
</feature>
<dbReference type="GO" id="GO:0015074">
    <property type="term" value="P:DNA integration"/>
    <property type="evidence" value="ECO:0007669"/>
    <property type="project" value="InterPro"/>
</dbReference>
<evidence type="ECO:0000256" key="7">
    <source>
        <dbReference type="SAM" id="Coils"/>
    </source>
</evidence>
<dbReference type="SMART" id="SM00298">
    <property type="entry name" value="CHROMO"/>
    <property type="match status" value="1"/>
</dbReference>
<dbReference type="Pfam" id="PF00385">
    <property type="entry name" value="Chromo"/>
    <property type="match status" value="1"/>
</dbReference>
<keyword evidence="9" id="KW-0472">Membrane</keyword>
<keyword evidence="3" id="KW-0540">Nuclease</keyword>
<feature type="transmembrane region" description="Helical" evidence="9">
    <location>
        <begin position="1082"/>
        <end position="1106"/>
    </location>
</feature>
<feature type="transmembrane region" description="Helical" evidence="9">
    <location>
        <begin position="1047"/>
        <end position="1075"/>
    </location>
</feature>
<dbReference type="GO" id="GO:0003676">
    <property type="term" value="F:nucleic acid binding"/>
    <property type="evidence" value="ECO:0007669"/>
    <property type="project" value="InterPro"/>
</dbReference>
<keyword evidence="13" id="KW-1185">Reference proteome</keyword>
<feature type="transmembrane region" description="Helical" evidence="9">
    <location>
        <begin position="991"/>
        <end position="1012"/>
    </location>
</feature>
<keyword evidence="9" id="KW-1133">Transmembrane helix</keyword>
<dbReference type="GO" id="GO:0006508">
    <property type="term" value="P:proteolysis"/>
    <property type="evidence" value="ECO:0007669"/>
    <property type="project" value="InterPro"/>
</dbReference>
<keyword evidence="1" id="KW-0808">Transferase</keyword>
<organism evidence="12 13">
    <name type="scientific">Escallonia herrerae</name>
    <dbReference type="NCBI Taxonomy" id="1293975"/>
    <lineage>
        <taxon>Eukaryota</taxon>
        <taxon>Viridiplantae</taxon>
        <taxon>Streptophyta</taxon>
        <taxon>Embryophyta</taxon>
        <taxon>Tracheophyta</taxon>
        <taxon>Spermatophyta</taxon>
        <taxon>Magnoliopsida</taxon>
        <taxon>eudicotyledons</taxon>
        <taxon>Gunneridae</taxon>
        <taxon>Pentapetalae</taxon>
        <taxon>asterids</taxon>
        <taxon>campanulids</taxon>
        <taxon>Escalloniales</taxon>
        <taxon>Escalloniaceae</taxon>
        <taxon>Escallonia</taxon>
    </lineage>
</organism>
<dbReference type="InterPro" id="IPR012337">
    <property type="entry name" value="RNaseH-like_sf"/>
</dbReference>
<feature type="transmembrane region" description="Helical" evidence="9">
    <location>
        <begin position="964"/>
        <end position="985"/>
    </location>
</feature>
<evidence type="ECO:0000256" key="5">
    <source>
        <dbReference type="ARBA" id="ARBA00022801"/>
    </source>
</evidence>
<dbReference type="InterPro" id="IPR001584">
    <property type="entry name" value="Integrase_cat-core"/>
</dbReference>
<evidence type="ECO:0008006" key="14">
    <source>
        <dbReference type="Google" id="ProtNLM"/>
    </source>
</evidence>
<evidence type="ECO:0000259" key="11">
    <source>
        <dbReference type="PROSITE" id="PS50994"/>
    </source>
</evidence>
<evidence type="ECO:0000256" key="2">
    <source>
        <dbReference type="ARBA" id="ARBA00022695"/>
    </source>
</evidence>
<name>A0AA88VNV4_9ASTE</name>
<dbReference type="InterPro" id="IPR005162">
    <property type="entry name" value="Retrotrans_gag_dom"/>
</dbReference>
<feature type="region of interest" description="Disordered" evidence="8">
    <location>
        <begin position="274"/>
        <end position="341"/>
    </location>
</feature>
<dbReference type="Proteomes" id="UP001188597">
    <property type="component" value="Unassembled WGS sequence"/>
</dbReference>
<gene>
    <name evidence="12" type="ORF">RJ639_012791</name>
</gene>
<evidence type="ECO:0000256" key="6">
    <source>
        <dbReference type="ARBA" id="ARBA00022918"/>
    </source>
</evidence>
<protein>
    <recommendedName>
        <fullName evidence="14">Reverse transcriptase</fullName>
    </recommendedName>
</protein>
<dbReference type="PROSITE" id="PS50994">
    <property type="entry name" value="INTEGRASE"/>
    <property type="match status" value="1"/>
</dbReference>